<feature type="domain" description="Non-reducing end beta-L-arabinofuranosidase-like GH127 catalytic" evidence="1">
    <location>
        <begin position="27"/>
        <end position="376"/>
    </location>
</feature>
<evidence type="ECO:0000259" key="2">
    <source>
        <dbReference type="Pfam" id="PF20736"/>
    </source>
</evidence>
<dbReference type="PANTHER" id="PTHR43465">
    <property type="entry name" value="DUF1680 DOMAIN PROTEIN (AFU_ORTHOLOGUE AFUA_1G08910)"/>
    <property type="match status" value="1"/>
</dbReference>
<dbReference type="Pfam" id="PF07944">
    <property type="entry name" value="Beta-AFase-like_GH127_cat"/>
    <property type="match status" value="1"/>
</dbReference>
<accession>A0A2R5ELC8</accession>
<evidence type="ECO:0008006" key="5">
    <source>
        <dbReference type="Google" id="ProtNLM"/>
    </source>
</evidence>
<dbReference type="InterPro" id="IPR012878">
    <property type="entry name" value="Beta-AFase-like_GH127_cat"/>
</dbReference>
<dbReference type="AlphaFoldDB" id="A0A2R5ELC8"/>
<evidence type="ECO:0000259" key="1">
    <source>
        <dbReference type="Pfam" id="PF07944"/>
    </source>
</evidence>
<proteinExistence type="predicted"/>
<dbReference type="Gene3D" id="1.50.10.20">
    <property type="match status" value="1"/>
</dbReference>
<name>A0A2R5ELC8_9BACL</name>
<protein>
    <recommendedName>
        <fullName evidence="5">Glycosyl hydrolase</fullName>
    </recommendedName>
</protein>
<keyword evidence="4" id="KW-1185">Reference proteome</keyword>
<dbReference type="Proteomes" id="UP000245202">
    <property type="component" value="Unassembled WGS sequence"/>
</dbReference>
<dbReference type="InterPro" id="IPR049046">
    <property type="entry name" value="Beta-AFase-like_GH127_middle"/>
</dbReference>
<dbReference type="PANTHER" id="PTHR43465:SF2">
    <property type="entry name" value="DUF1680 DOMAIN PROTEIN (AFU_ORTHOLOGUE AFUA_1G08910)"/>
    <property type="match status" value="1"/>
</dbReference>
<comment type="caution">
    <text evidence="3">The sequence shown here is derived from an EMBL/GenBank/DDBJ whole genome shotgun (WGS) entry which is preliminary data.</text>
</comment>
<dbReference type="InterPro" id="IPR049174">
    <property type="entry name" value="Beta-AFase-like"/>
</dbReference>
<gene>
    <name evidence="3" type="ORF">PAT3040_01895</name>
</gene>
<reference evidence="3 4" key="1">
    <citation type="submission" date="2017-08" db="EMBL/GenBank/DDBJ databases">
        <title>Substantial Increase in Enzyme Production by Combined Drug-Resistance Mutations in Paenibacillus agaridevorans.</title>
        <authorList>
            <person name="Tanaka Y."/>
            <person name="Funane K."/>
            <person name="Hosaka T."/>
            <person name="Shiwa Y."/>
            <person name="Fujita N."/>
            <person name="Miyazaki T."/>
            <person name="Yoshikawa H."/>
            <person name="Murakami K."/>
            <person name="Kasahara K."/>
            <person name="Inaoka T."/>
            <person name="Hiraga Y."/>
            <person name="Ochi K."/>
        </authorList>
    </citation>
    <scope>NUCLEOTIDE SEQUENCE [LARGE SCALE GENOMIC DNA]</scope>
    <source>
        <strain evidence="3 4">T-3040</strain>
    </source>
</reference>
<evidence type="ECO:0000313" key="4">
    <source>
        <dbReference type="Proteomes" id="UP000245202"/>
    </source>
</evidence>
<dbReference type="EMBL" id="BDQX01000091">
    <property type="protein sequence ID" value="GBG07347.1"/>
    <property type="molecule type" value="Genomic_DNA"/>
</dbReference>
<evidence type="ECO:0000313" key="3">
    <source>
        <dbReference type="EMBL" id="GBG07347.1"/>
    </source>
</evidence>
<dbReference type="SUPFAM" id="SSF48208">
    <property type="entry name" value="Six-hairpin glycosidases"/>
    <property type="match status" value="1"/>
</dbReference>
<dbReference type="GO" id="GO:0005975">
    <property type="term" value="P:carbohydrate metabolic process"/>
    <property type="evidence" value="ECO:0007669"/>
    <property type="project" value="InterPro"/>
</dbReference>
<sequence length="655" mass="73648">MKLKATDRLMPSSDGSVRIEGYLGQRMTSCIHNGVMAANHALFQIPFRDKTDEGGSWGGEFWGKWFTSAVLAYQIEPTDHHGAILADAIQGLIDTQSENGRISSYENDFGDWDIWGRKYALLGLIAYYDLTGKKEALQAAVLATDELIRIAGPGQKKLTETGLSLLEALSSCSILEPVVLLFQRTNDQKYLDFAEYLVSLWSEPSAYNPNGIRLIEDAIAGIEPLKIASPKGYEMMSCYEGLCELYRATGRHEYLEAAIKFANLVREKESMIVGSGSSGELWCDGTKRQTELLEQPMETCVTTTWIKYCYQLLRLTGDPKWADEMETTLYNALLSAMVPSGNWWAYFSPLAGERVPSHMQVPLVQCSCCSANGPRGLLTAPGWAVMNDDSGIAINLYYQGNWSGRVNNGDEVGFEMETAYPEPDNIRIKVKQSKSCSYTIKLRIPAWSRQNELQVNGERIACIPGTYTEIHREWKSGDEIHLKLDLRGRVITAPGNINHKAIMVGPIVLALDSRLSDGEKHVSLWLDHQQMERKHNQDWNIDYVLLDNCSDQETYIDLVPAASKPEGVWMAFEVPFLIRPTHFVGHKESKLVMCDYASAGNEFNESNLFRVWLPQPLFMEQAFPKGTWHILVHSEDRPEIPDGTRQLEQTGFLSL</sequence>
<dbReference type="Pfam" id="PF20736">
    <property type="entry name" value="Glyco_hydro127M"/>
    <property type="match status" value="1"/>
</dbReference>
<feature type="domain" description="Non-reducing end beta-L-arabinofuranosidase-like GH127 middle" evidence="2">
    <location>
        <begin position="392"/>
        <end position="485"/>
    </location>
</feature>
<dbReference type="InterPro" id="IPR008928">
    <property type="entry name" value="6-hairpin_glycosidase_sf"/>
</dbReference>
<organism evidence="3 4">
    <name type="scientific">Paenibacillus agaridevorans</name>
    <dbReference type="NCBI Taxonomy" id="171404"/>
    <lineage>
        <taxon>Bacteria</taxon>
        <taxon>Bacillati</taxon>
        <taxon>Bacillota</taxon>
        <taxon>Bacilli</taxon>
        <taxon>Bacillales</taxon>
        <taxon>Paenibacillaceae</taxon>
        <taxon>Paenibacillus</taxon>
    </lineage>
</organism>
<dbReference type="RefSeq" id="WP_108992421.1">
    <property type="nucleotide sequence ID" value="NZ_BDQX01000091.1"/>
</dbReference>